<organism evidence="2 3">
    <name type="scientific">Pseudobacteriovorax antillogorgiicola</name>
    <dbReference type="NCBI Taxonomy" id="1513793"/>
    <lineage>
        <taxon>Bacteria</taxon>
        <taxon>Pseudomonadati</taxon>
        <taxon>Bdellovibrionota</taxon>
        <taxon>Oligoflexia</taxon>
        <taxon>Oligoflexales</taxon>
        <taxon>Pseudobacteriovoracaceae</taxon>
        <taxon>Pseudobacteriovorax</taxon>
    </lineage>
</organism>
<dbReference type="AlphaFoldDB" id="A0A1Y6C491"/>
<dbReference type="RefSeq" id="WP_132320994.1">
    <property type="nucleotide sequence ID" value="NZ_FWZT01000013.1"/>
</dbReference>
<feature type="signal peptide" evidence="1">
    <location>
        <begin position="1"/>
        <end position="21"/>
    </location>
</feature>
<protein>
    <recommendedName>
        <fullName evidence="4">Plastid lipid-associated protein/fibrillin conserved domain-containing protein</fullName>
    </recommendedName>
</protein>
<evidence type="ECO:0008006" key="4">
    <source>
        <dbReference type="Google" id="ProtNLM"/>
    </source>
</evidence>
<evidence type="ECO:0000313" key="2">
    <source>
        <dbReference type="EMBL" id="SMF42723.1"/>
    </source>
</evidence>
<dbReference type="STRING" id="1513793.SAMN06296036_11313"/>
<sequence>MRFMGIVASLSLLLVSAPALSKGDKPSRIDVLKGMIVAISKDNTANMENRLEVRNQLDPLVNELLELSPSQTEGERASLVAGAWKSLWSDQSFGFGVDYQQVYQVVSEDGYYYNISKVQGPEGVFTNFLRGAYESQGSYLAIEFTANELSPGFFPAKTQLVNLAEDFEAGLINSFSIPGPIGVTGVLMNIYVDDELRLVYGNSVSDTRPRLFVLERTQAIEK</sequence>
<dbReference type="EMBL" id="FWZT01000013">
    <property type="protein sequence ID" value="SMF42723.1"/>
    <property type="molecule type" value="Genomic_DNA"/>
</dbReference>
<keyword evidence="3" id="KW-1185">Reference proteome</keyword>
<reference evidence="3" key="1">
    <citation type="submission" date="2017-04" db="EMBL/GenBank/DDBJ databases">
        <authorList>
            <person name="Varghese N."/>
            <person name="Submissions S."/>
        </authorList>
    </citation>
    <scope>NUCLEOTIDE SEQUENCE [LARGE SCALE GENOMIC DNA]</scope>
    <source>
        <strain evidence="3">RKEM611</strain>
    </source>
</reference>
<evidence type="ECO:0000256" key="1">
    <source>
        <dbReference type="SAM" id="SignalP"/>
    </source>
</evidence>
<accession>A0A1Y6C491</accession>
<dbReference type="Proteomes" id="UP000192907">
    <property type="component" value="Unassembled WGS sequence"/>
</dbReference>
<name>A0A1Y6C491_9BACT</name>
<proteinExistence type="predicted"/>
<gene>
    <name evidence="2" type="ORF">SAMN06296036_11313</name>
</gene>
<evidence type="ECO:0000313" key="3">
    <source>
        <dbReference type="Proteomes" id="UP000192907"/>
    </source>
</evidence>
<feature type="chain" id="PRO_5012193179" description="Plastid lipid-associated protein/fibrillin conserved domain-containing protein" evidence="1">
    <location>
        <begin position="22"/>
        <end position="222"/>
    </location>
</feature>
<keyword evidence="1" id="KW-0732">Signal</keyword>